<dbReference type="InterPro" id="IPR045864">
    <property type="entry name" value="aa-tRNA-synth_II/BPL/LPL"/>
</dbReference>
<gene>
    <name evidence="2" type="ORF">UFOPK3376_01262</name>
</gene>
<dbReference type="AlphaFoldDB" id="A0A6J7E6N6"/>
<protein>
    <submittedName>
        <fullName evidence="2">Unannotated protein</fullName>
    </submittedName>
</protein>
<dbReference type="PANTHER" id="PTHR43679:SF2">
    <property type="entry name" value="OCTANOYL-[GCVH]:PROTEIN N-OCTANOYLTRANSFERASE"/>
    <property type="match status" value="1"/>
</dbReference>
<accession>A0A6J7E6N6</accession>
<dbReference type="Pfam" id="PF21948">
    <property type="entry name" value="LplA-B_cat"/>
    <property type="match status" value="1"/>
</dbReference>
<dbReference type="PANTHER" id="PTHR43679">
    <property type="entry name" value="OCTANOYLTRANSFERASE LIPM-RELATED"/>
    <property type="match status" value="1"/>
</dbReference>
<reference evidence="2" key="1">
    <citation type="submission" date="2020-05" db="EMBL/GenBank/DDBJ databases">
        <authorList>
            <person name="Chiriac C."/>
            <person name="Salcher M."/>
            <person name="Ghai R."/>
            <person name="Kavagutti S V."/>
        </authorList>
    </citation>
    <scope>NUCLEOTIDE SEQUENCE</scope>
</reference>
<evidence type="ECO:0000259" key="1">
    <source>
        <dbReference type="PROSITE" id="PS51733"/>
    </source>
</evidence>
<dbReference type="InterPro" id="IPR004143">
    <property type="entry name" value="BPL_LPL_catalytic"/>
</dbReference>
<name>A0A6J7E6N6_9ZZZZ</name>
<dbReference type="SUPFAM" id="SSF55681">
    <property type="entry name" value="Class II aaRS and biotin synthetases"/>
    <property type="match status" value="1"/>
</dbReference>
<sequence>MWQVQVDRGRAETFHGRDMPVVVEPSVWWFEVDRPALVLGSAQPIGHIDVEACERAGVDVVRRRSGGGAVLLRPDEVLWADILIPADSPLWTPDVSSSAWWLGEAWREALTTLGMDDLHVHRAPMQRSEWSAQVCFAGVGGGEVMLGRRKVVGISQRRTRAGARLQCAVYRQWQPEAHVPLFAAPGPTLDALADCVAPVPMPFAEIRRALLDALEALAG</sequence>
<evidence type="ECO:0000313" key="2">
    <source>
        <dbReference type="EMBL" id="CAB4878301.1"/>
    </source>
</evidence>
<dbReference type="InterPro" id="IPR050664">
    <property type="entry name" value="Octanoyltrans_LipM/LipL"/>
</dbReference>
<dbReference type="EMBL" id="CAFBLP010000026">
    <property type="protein sequence ID" value="CAB4878301.1"/>
    <property type="molecule type" value="Genomic_DNA"/>
</dbReference>
<feature type="domain" description="BPL/LPL catalytic" evidence="1">
    <location>
        <begin position="22"/>
        <end position="219"/>
    </location>
</feature>
<dbReference type="PROSITE" id="PS51733">
    <property type="entry name" value="BPL_LPL_CATALYTIC"/>
    <property type="match status" value="1"/>
</dbReference>
<dbReference type="Gene3D" id="3.30.930.10">
    <property type="entry name" value="Bira Bifunctional Protein, Domain 2"/>
    <property type="match status" value="1"/>
</dbReference>
<proteinExistence type="predicted"/>
<organism evidence="2">
    <name type="scientific">freshwater metagenome</name>
    <dbReference type="NCBI Taxonomy" id="449393"/>
    <lineage>
        <taxon>unclassified sequences</taxon>
        <taxon>metagenomes</taxon>
        <taxon>ecological metagenomes</taxon>
    </lineage>
</organism>